<feature type="compositionally biased region" description="Basic and acidic residues" evidence="1">
    <location>
        <begin position="123"/>
        <end position="140"/>
    </location>
</feature>
<proteinExistence type="predicted"/>
<keyword evidence="3" id="KW-1185">Reference proteome</keyword>
<gene>
    <name evidence="2" type="ORF">APZ42_008667</name>
</gene>
<evidence type="ECO:0000313" key="2">
    <source>
        <dbReference type="EMBL" id="KZR96793.1"/>
    </source>
</evidence>
<dbReference type="Proteomes" id="UP000076858">
    <property type="component" value="Unassembled WGS sequence"/>
</dbReference>
<sequence length="160" mass="17937">MCFLLEDAKSQKEKLKFVEKARNEKTEIGVSWPSEGCELSSRPKRGISTSKENDSTTTLKAIILNFSDDKEVIEEVQTQLINKKKPRAKPAATNSYRSNAGKYQAEAPKVLSSKDINFASKTRVQEHLPDNNATNHKDYDNENSDDDLGVHPISPEKTNV</sequence>
<name>A0A164EHR2_9CRUS</name>
<dbReference type="OrthoDB" id="6382316at2759"/>
<feature type="region of interest" description="Disordered" evidence="1">
    <location>
        <begin position="83"/>
        <end position="160"/>
    </location>
</feature>
<evidence type="ECO:0000313" key="3">
    <source>
        <dbReference type="Proteomes" id="UP000076858"/>
    </source>
</evidence>
<comment type="caution">
    <text evidence="2">The sequence shown here is derived from an EMBL/GenBank/DDBJ whole genome shotgun (WGS) entry which is preliminary data.</text>
</comment>
<feature type="region of interest" description="Disordered" evidence="1">
    <location>
        <begin position="33"/>
        <end position="53"/>
    </location>
</feature>
<reference evidence="2 3" key="1">
    <citation type="submission" date="2016-03" db="EMBL/GenBank/DDBJ databases">
        <title>EvidentialGene: Evidence-directed Construction of Genes on Genomes.</title>
        <authorList>
            <person name="Gilbert D.G."/>
            <person name="Choi J.-H."/>
            <person name="Mockaitis K."/>
            <person name="Colbourne J."/>
            <person name="Pfrender M."/>
        </authorList>
    </citation>
    <scope>NUCLEOTIDE SEQUENCE [LARGE SCALE GENOMIC DNA]</scope>
    <source>
        <strain evidence="2 3">Xinb3</strain>
        <tissue evidence="2">Complete organism</tissue>
    </source>
</reference>
<dbReference type="EMBL" id="LRGB01023688">
    <property type="protein sequence ID" value="KZR96793.1"/>
    <property type="molecule type" value="Genomic_DNA"/>
</dbReference>
<dbReference type="AlphaFoldDB" id="A0A164EHR2"/>
<protein>
    <submittedName>
        <fullName evidence="2">Uncharacterized protein</fullName>
    </submittedName>
</protein>
<evidence type="ECO:0000256" key="1">
    <source>
        <dbReference type="SAM" id="MobiDB-lite"/>
    </source>
</evidence>
<accession>A0A164EHR2</accession>
<organism evidence="2 3">
    <name type="scientific">Daphnia magna</name>
    <dbReference type="NCBI Taxonomy" id="35525"/>
    <lineage>
        <taxon>Eukaryota</taxon>
        <taxon>Metazoa</taxon>
        <taxon>Ecdysozoa</taxon>
        <taxon>Arthropoda</taxon>
        <taxon>Crustacea</taxon>
        <taxon>Branchiopoda</taxon>
        <taxon>Diplostraca</taxon>
        <taxon>Cladocera</taxon>
        <taxon>Anomopoda</taxon>
        <taxon>Daphniidae</taxon>
        <taxon>Daphnia</taxon>
    </lineage>
</organism>